<evidence type="ECO:0000256" key="9">
    <source>
        <dbReference type="ARBA" id="ARBA00048679"/>
    </source>
</evidence>
<dbReference type="Gene3D" id="3.30.200.20">
    <property type="entry name" value="Phosphorylase Kinase, domain 1"/>
    <property type="match status" value="1"/>
</dbReference>
<evidence type="ECO:0000256" key="1">
    <source>
        <dbReference type="ARBA" id="ARBA00010886"/>
    </source>
</evidence>
<evidence type="ECO:0000256" key="10">
    <source>
        <dbReference type="PROSITE-ProRule" id="PRU10141"/>
    </source>
</evidence>
<dbReference type="GO" id="GO:0004674">
    <property type="term" value="F:protein serine/threonine kinase activity"/>
    <property type="evidence" value="ECO:0007669"/>
    <property type="project" value="UniProtKB-KW"/>
</dbReference>
<organism evidence="13 14">
    <name type="scientific">Euplotes crassus</name>
    <dbReference type="NCBI Taxonomy" id="5936"/>
    <lineage>
        <taxon>Eukaryota</taxon>
        <taxon>Sar</taxon>
        <taxon>Alveolata</taxon>
        <taxon>Ciliophora</taxon>
        <taxon>Intramacronucleata</taxon>
        <taxon>Spirotrichea</taxon>
        <taxon>Hypotrichia</taxon>
        <taxon>Euplotida</taxon>
        <taxon>Euplotidae</taxon>
        <taxon>Moneuplotes</taxon>
    </lineage>
</organism>
<feature type="region of interest" description="Disordered" evidence="11">
    <location>
        <begin position="870"/>
        <end position="899"/>
    </location>
</feature>
<feature type="compositionally biased region" description="Basic and acidic residues" evidence="11">
    <location>
        <begin position="377"/>
        <end position="387"/>
    </location>
</feature>
<evidence type="ECO:0000259" key="12">
    <source>
        <dbReference type="PROSITE" id="PS50011"/>
    </source>
</evidence>
<feature type="binding site" evidence="10">
    <location>
        <position position="40"/>
    </location>
    <ligand>
        <name>ATP</name>
        <dbReference type="ChEBI" id="CHEBI:30616"/>
    </ligand>
</feature>
<dbReference type="PROSITE" id="PS00107">
    <property type="entry name" value="PROTEIN_KINASE_ATP"/>
    <property type="match status" value="1"/>
</dbReference>
<keyword evidence="4" id="KW-0808">Transferase</keyword>
<dbReference type="FunFam" id="3.30.200.20:FF:000097">
    <property type="entry name" value="Probable serine/threonine-protein kinase nek1"/>
    <property type="match status" value="1"/>
</dbReference>
<feature type="compositionally biased region" description="Basic and acidic residues" evidence="11">
    <location>
        <begin position="467"/>
        <end position="486"/>
    </location>
</feature>
<dbReference type="PANTHER" id="PTHR44899">
    <property type="entry name" value="CAMK FAMILY PROTEIN KINASE"/>
    <property type="match status" value="1"/>
</dbReference>
<feature type="region of interest" description="Disordered" evidence="11">
    <location>
        <begin position="506"/>
        <end position="658"/>
    </location>
</feature>
<evidence type="ECO:0000313" key="13">
    <source>
        <dbReference type="EMBL" id="CAI2369880.1"/>
    </source>
</evidence>
<name>A0AAD1XD17_EUPCR</name>
<keyword evidence="7 10" id="KW-0067">ATP-binding</keyword>
<evidence type="ECO:0000313" key="14">
    <source>
        <dbReference type="Proteomes" id="UP001295684"/>
    </source>
</evidence>
<protein>
    <recommendedName>
        <fullName evidence="2">non-specific serine/threonine protein kinase</fullName>
        <ecNumber evidence="2">2.7.11.1</ecNumber>
    </recommendedName>
</protein>
<feature type="compositionally biased region" description="Basic and acidic residues" evidence="11">
    <location>
        <begin position="990"/>
        <end position="999"/>
    </location>
</feature>
<dbReference type="AlphaFoldDB" id="A0AAD1XD17"/>
<feature type="compositionally biased region" description="Basic and acidic residues" evidence="11">
    <location>
        <begin position="360"/>
        <end position="369"/>
    </location>
</feature>
<dbReference type="InterPro" id="IPR017441">
    <property type="entry name" value="Protein_kinase_ATP_BS"/>
</dbReference>
<dbReference type="PROSITE" id="PS00108">
    <property type="entry name" value="PROTEIN_KINASE_ST"/>
    <property type="match status" value="1"/>
</dbReference>
<feature type="compositionally biased region" description="Basic and acidic residues" evidence="11">
    <location>
        <begin position="559"/>
        <end position="570"/>
    </location>
</feature>
<reference evidence="13" key="1">
    <citation type="submission" date="2023-07" db="EMBL/GenBank/DDBJ databases">
        <authorList>
            <consortium name="AG Swart"/>
            <person name="Singh M."/>
            <person name="Singh A."/>
            <person name="Seah K."/>
            <person name="Emmerich C."/>
        </authorList>
    </citation>
    <scope>NUCLEOTIDE SEQUENCE</scope>
    <source>
        <strain evidence="13">DP1</strain>
    </source>
</reference>
<keyword evidence="14" id="KW-1185">Reference proteome</keyword>
<dbReference type="GO" id="GO:0005524">
    <property type="term" value="F:ATP binding"/>
    <property type="evidence" value="ECO:0007669"/>
    <property type="project" value="UniProtKB-UniRule"/>
</dbReference>
<feature type="compositionally biased region" description="Basic and acidic residues" evidence="11">
    <location>
        <begin position="513"/>
        <end position="523"/>
    </location>
</feature>
<feature type="region of interest" description="Disordered" evidence="11">
    <location>
        <begin position="990"/>
        <end position="1015"/>
    </location>
</feature>
<evidence type="ECO:0000256" key="7">
    <source>
        <dbReference type="ARBA" id="ARBA00022840"/>
    </source>
</evidence>
<dbReference type="Proteomes" id="UP001295684">
    <property type="component" value="Unassembled WGS sequence"/>
</dbReference>
<evidence type="ECO:0000256" key="5">
    <source>
        <dbReference type="ARBA" id="ARBA00022741"/>
    </source>
</evidence>
<proteinExistence type="inferred from homology"/>
<dbReference type="PROSITE" id="PS50011">
    <property type="entry name" value="PROTEIN_KINASE_DOM"/>
    <property type="match status" value="1"/>
</dbReference>
<evidence type="ECO:0000256" key="6">
    <source>
        <dbReference type="ARBA" id="ARBA00022777"/>
    </source>
</evidence>
<dbReference type="PANTHER" id="PTHR44899:SF3">
    <property type="entry name" value="SERINE_THREONINE-PROTEIN KINASE NEK1"/>
    <property type="match status" value="1"/>
</dbReference>
<evidence type="ECO:0000256" key="8">
    <source>
        <dbReference type="ARBA" id="ARBA00047899"/>
    </source>
</evidence>
<feature type="compositionally biased region" description="Polar residues" evidence="11">
    <location>
        <begin position="454"/>
        <end position="466"/>
    </location>
</feature>
<feature type="region of interest" description="Disordered" evidence="11">
    <location>
        <begin position="306"/>
        <end position="396"/>
    </location>
</feature>
<dbReference type="SUPFAM" id="SSF56112">
    <property type="entry name" value="Protein kinase-like (PK-like)"/>
    <property type="match status" value="1"/>
</dbReference>
<evidence type="ECO:0000256" key="3">
    <source>
        <dbReference type="ARBA" id="ARBA00022527"/>
    </source>
</evidence>
<evidence type="ECO:0000256" key="11">
    <source>
        <dbReference type="SAM" id="MobiDB-lite"/>
    </source>
</evidence>
<comment type="similarity">
    <text evidence="1">Belongs to the protein kinase superfamily. NEK Ser/Thr protein kinase family. NIMA subfamily.</text>
</comment>
<keyword evidence="5 10" id="KW-0547">Nucleotide-binding</keyword>
<feature type="domain" description="Protein kinase" evidence="12">
    <location>
        <begin position="11"/>
        <end position="264"/>
    </location>
</feature>
<feature type="compositionally biased region" description="Low complexity" evidence="11">
    <location>
        <begin position="324"/>
        <end position="334"/>
    </location>
</feature>
<comment type="catalytic activity">
    <reaction evidence="8">
        <text>L-threonyl-[protein] + ATP = O-phospho-L-threonyl-[protein] + ADP + H(+)</text>
        <dbReference type="Rhea" id="RHEA:46608"/>
        <dbReference type="Rhea" id="RHEA-COMP:11060"/>
        <dbReference type="Rhea" id="RHEA-COMP:11605"/>
        <dbReference type="ChEBI" id="CHEBI:15378"/>
        <dbReference type="ChEBI" id="CHEBI:30013"/>
        <dbReference type="ChEBI" id="CHEBI:30616"/>
        <dbReference type="ChEBI" id="CHEBI:61977"/>
        <dbReference type="ChEBI" id="CHEBI:456216"/>
        <dbReference type="EC" id="2.7.11.1"/>
    </reaction>
</comment>
<comment type="catalytic activity">
    <reaction evidence="9">
        <text>L-seryl-[protein] + ATP = O-phospho-L-seryl-[protein] + ADP + H(+)</text>
        <dbReference type="Rhea" id="RHEA:17989"/>
        <dbReference type="Rhea" id="RHEA-COMP:9863"/>
        <dbReference type="Rhea" id="RHEA-COMP:11604"/>
        <dbReference type="ChEBI" id="CHEBI:15378"/>
        <dbReference type="ChEBI" id="CHEBI:29999"/>
        <dbReference type="ChEBI" id="CHEBI:30616"/>
        <dbReference type="ChEBI" id="CHEBI:83421"/>
        <dbReference type="ChEBI" id="CHEBI:456216"/>
        <dbReference type="EC" id="2.7.11.1"/>
    </reaction>
</comment>
<dbReference type="CDD" id="cd08215">
    <property type="entry name" value="STKc_Nek"/>
    <property type="match status" value="1"/>
</dbReference>
<dbReference type="EC" id="2.7.11.1" evidence="2"/>
<dbReference type="SMART" id="SM00220">
    <property type="entry name" value="S_TKc"/>
    <property type="match status" value="1"/>
</dbReference>
<feature type="compositionally biased region" description="Polar residues" evidence="11">
    <location>
        <begin position="592"/>
        <end position="601"/>
    </location>
</feature>
<feature type="region of interest" description="Disordered" evidence="11">
    <location>
        <begin position="443"/>
        <end position="492"/>
    </location>
</feature>
<feature type="compositionally biased region" description="Basic and acidic residues" evidence="11">
    <location>
        <begin position="339"/>
        <end position="348"/>
    </location>
</feature>
<dbReference type="InterPro" id="IPR008271">
    <property type="entry name" value="Ser/Thr_kinase_AS"/>
</dbReference>
<keyword evidence="6" id="KW-0418">Kinase</keyword>
<dbReference type="Gene3D" id="1.10.510.10">
    <property type="entry name" value="Transferase(Phosphotransferase) domain 1"/>
    <property type="match status" value="1"/>
</dbReference>
<gene>
    <name evidence="13" type="ORF">ECRASSUSDP1_LOCUS11184</name>
</gene>
<dbReference type="InterPro" id="IPR051131">
    <property type="entry name" value="NEK_Ser/Thr_kinase_NIMA"/>
</dbReference>
<comment type="caution">
    <text evidence="13">The sequence shown here is derived from an EMBL/GenBank/DDBJ whole genome shotgun (WGS) entry which is preliminary data.</text>
</comment>
<dbReference type="InterPro" id="IPR011009">
    <property type="entry name" value="Kinase-like_dom_sf"/>
</dbReference>
<keyword evidence="3" id="KW-0723">Serine/threonine-protein kinase</keyword>
<evidence type="ECO:0000256" key="2">
    <source>
        <dbReference type="ARBA" id="ARBA00012513"/>
    </source>
</evidence>
<evidence type="ECO:0000256" key="4">
    <source>
        <dbReference type="ARBA" id="ARBA00022679"/>
    </source>
</evidence>
<sequence>MEEAHPSWDEYEKVENLGRGSFGTVYKVRNKNTNKYYVIKEVDTTAMTTQQSFDAFEEISVQATIDSPYVVTYHDSFIEGNSINIVMEYCKHGDLCNYLIKLKEYVSENVAWKFFIQICLGIYSLHSKNVLHRDLKTLNIFLTMDNSVRIGDLGVATVLNPNGGFLVKKVGTPYYLSPEVCEDKPYNHKCDIWSLGCILYEICALKHPFEAKTQAELMVKIIKGKYKRIPKKFSRHLSDMVHWLLTKNCNRRPSIKEIILHPFFQKKAVQLRIALPLRPKEVLVPGRGLKVTGGAFDNEDFKMTSDSKLDNSKRTIRGSDLTKKYNNVKSKVNNLPPKTRSEIQDIKSTHASSPEGPFKLSDEKKEIKLSKVKSRKNLNESKEEEPKIVSSKTKPARAIRSTINDVFVSGIVQKEKQEMRKIALQKRKQYGKMIQKQVLRMYKKKNQDDDSGQKQRFSQCSKSSQKTPEDVLKKKREVNDSKEFVKPARNNKRSVSVYNHPVRFEKYGGNLKSSKDFEGKSRPNVEIITPKSNTRFRDRSSRSNIRSGLNARKSKNISKTKEELKSDRKQTSQKKRRNDIYSRNKLPERRNTTAANLNIKQGQMLLKGKVKSGKQGTRLDKNRPRSTNFGPKRLKPSKMKENKKNSTPSEVEQRHDPYSTVTATESKNFFDEVIDDAGDLDMMLHELPNIEEEGDHLDDPEEDEEFEIRKELQAMKAKELRIDLKTESKIINQSDDEEGLCEVGDETPNGFHNSIPKASMKTRTIGDITTKNNPKRMLSPIRENDCLNDSHEYVYKNNIKINSDDKFLAKSYQNEKDWQKLQELEKNQQNEESSCVVKLKSRNQTKITSKTFKMKSHILLPSKLLSRKEEQKKENIRLSEGVNTRETQKPEKGDFTPPFEISKERSDNSLEFSKAIEDFNKDLIENEQENENNGFDQNIRFLTESDLSVDRRDIKHSMNSLIEEDDLLLDTDIYRARNRSNYSIGDDLRHSHERSEVSDTTKNINASFDGDQTNRREEIEASIESLELKAISLLNDENKLKLCEKKMKEFFEKCMEDEGTSDEELKMYIQDIMKPNESQTPAVGDLTSFEKINELINILSKIQYQQHELSNF</sequence>
<accession>A0AAD1XD17</accession>
<dbReference type="Pfam" id="PF00069">
    <property type="entry name" value="Pkinase"/>
    <property type="match status" value="1"/>
</dbReference>
<feature type="compositionally biased region" description="Basic and acidic residues" evidence="11">
    <location>
        <begin position="578"/>
        <end position="591"/>
    </location>
</feature>
<dbReference type="EMBL" id="CAMPGE010011036">
    <property type="protein sequence ID" value="CAI2369880.1"/>
    <property type="molecule type" value="Genomic_DNA"/>
</dbReference>
<dbReference type="InterPro" id="IPR000719">
    <property type="entry name" value="Prot_kinase_dom"/>
</dbReference>